<keyword evidence="3 6" id="KW-0378">Hydrolase</keyword>
<sequence length="313" mass="35953">MHSLRFRAPIPTTIPTRSFRIQVYPQPRRFNNRKPSWPSRNMWKVLGIGGTGMAVYYVAHLEEAPISGRRRFMAVSDREMEAIAKQSYQEIMNQYGSQILPPNHRYTVFVRRVAQRIIQAGGMGDMKWEYYVIGSPEKNAFVLPGGKIFVFTGLLPIVHDEDGLATVLGHEIAHQLAGHHAEKMSYTKFLQFIQFLVSFFVDPSLVSFNRLFLELGVLLPNSRKCETEADDIGLQLMAQACFNPDAAIGLWERMSKGESNINMEYLSTHPNSKGRIENIRKGLPSAQQKRQDSDCQQEAYYLTQMFPNYRVRW</sequence>
<evidence type="ECO:0000256" key="5">
    <source>
        <dbReference type="ARBA" id="ARBA00023049"/>
    </source>
</evidence>
<evidence type="ECO:0000256" key="4">
    <source>
        <dbReference type="ARBA" id="ARBA00022833"/>
    </source>
</evidence>
<dbReference type="Pfam" id="PF01435">
    <property type="entry name" value="Peptidase_M48"/>
    <property type="match status" value="1"/>
</dbReference>
<proteinExistence type="inferred from homology"/>
<keyword evidence="2" id="KW-0479">Metal-binding</keyword>
<dbReference type="Proteomes" id="UP001151582">
    <property type="component" value="Unassembled WGS sequence"/>
</dbReference>
<dbReference type="InterPro" id="IPR001915">
    <property type="entry name" value="Peptidase_M48"/>
</dbReference>
<comment type="cofactor">
    <cofactor evidence="6">
        <name>Zn(2+)</name>
        <dbReference type="ChEBI" id="CHEBI:29105"/>
    </cofactor>
    <text evidence="6">Binds 1 zinc ion per subunit.</text>
</comment>
<evidence type="ECO:0000256" key="3">
    <source>
        <dbReference type="ARBA" id="ARBA00022801"/>
    </source>
</evidence>
<dbReference type="EMBL" id="JANBQB010000425">
    <property type="protein sequence ID" value="KAJ1976501.1"/>
    <property type="molecule type" value="Genomic_DNA"/>
</dbReference>
<evidence type="ECO:0000256" key="6">
    <source>
        <dbReference type="RuleBase" id="RU003983"/>
    </source>
</evidence>
<gene>
    <name evidence="8" type="primary">OMA1</name>
    <name evidence="8" type="ORF">H4R34_003957</name>
</gene>
<evidence type="ECO:0000259" key="7">
    <source>
        <dbReference type="Pfam" id="PF01435"/>
    </source>
</evidence>
<evidence type="ECO:0000313" key="9">
    <source>
        <dbReference type="Proteomes" id="UP001151582"/>
    </source>
</evidence>
<evidence type="ECO:0000256" key="1">
    <source>
        <dbReference type="ARBA" id="ARBA00022670"/>
    </source>
</evidence>
<comment type="caution">
    <text evidence="8">The sequence shown here is derived from an EMBL/GenBank/DDBJ whole genome shotgun (WGS) entry which is preliminary data.</text>
</comment>
<feature type="domain" description="Peptidase M48" evidence="7">
    <location>
        <begin position="110"/>
        <end position="281"/>
    </location>
</feature>
<dbReference type="GO" id="GO:0046872">
    <property type="term" value="F:metal ion binding"/>
    <property type="evidence" value="ECO:0007669"/>
    <property type="project" value="UniProtKB-KW"/>
</dbReference>
<dbReference type="PANTHER" id="PTHR22726:SF1">
    <property type="entry name" value="METALLOENDOPEPTIDASE OMA1, MITOCHONDRIAL"/>
    <property type="match status" value="1"/>
</dbReference>
<dbReference type="Gene3D" id="3.30.2010.10">
    <property type="entry name" value="Metalloproteases ('zincins'), catalytic domain"/>
    <property type="match status" value="1"/>
</dbReference>
<dbReference type="GO" id="GO:0006515">
    <property type="term" value="P:protein quality control for misfolded or incompletely synthesized proteins"/>
    <property type="evidence" value="ECO:0007669"/>
    <property type="project" value="TreeGrafter"/>
</dbReference>
<dbReference type="AlphaFoldDB" id="A0A9W8B584"/>
<name>A0A9W8B584_9FUNG</name>
<dbReference type="InterPro" id="IPR051156">
    <property type="entry name" value="Mito/Outer_Membr_Metalloprot"/>
</dbReference>
<keyword evidence="1 6" id="KW-0645">Protease</keyword>
<comment type="similarity">
    <text evidence="6">Belongs to the peptidase M48 family.</text>
</comment>
<dbReference type="GO" id="GO:0004222">
    <property type="term" value="F:metalloendopeptidase activity"/>
    <property type="evidence" value="ECO:0007669"/>
    <property type="project" value="InterPro"/>
</dbReference>
<dbReference type="GO" id="GO:0005743">
    <property type="term" value="C:mitochondrial inner membrane"/>
    <property type="evidence" value="ECO:0007669"/>
    <property type="project" value="TreeGrafter"/>
</dbReference>
<reference evidence="8" key="1">
    <citation type="submission" date="2022-07" db="EMBL/GenBank/DDBJ databases">
        <title>Phylogenomic reconstructions and comparative analyses of Kickxellomycotina fungi.</title>
        <authorList>
            <person name="Reynolds N.K."/>
            <person name="Stajich J.E."/>
            <person name="Barry K."/>
            <person name="Grigoriev I.V."/>
            <person name="Crous P."/>
            <person name="Smith M.E."/>
        </authorList>
    </citation>
    <scope>NUCLEOTIDE SEQUENCE</scope>
    <source>
        <strain evidence="8">RSA 567</strain>
    </source>
</reference>
<evidence type="ECO:0000256" key="2">
    <source>
        <dbReference type="ARBA" id="ARBA00022723"/>
    </source>
</evidence>
<dbReference type="CDD" id="cd07331">
    <property type="entry name" value="M48C_Oma1_like"/>
    <property type="match status" value="1"/>
</dbReference>
<dbReference type="OrthoDB" id="7464992at2759"/>
<organism evidence="8 9">
    <name type="scientific">Dimargaris verticillata</name>
    <dbReference type="NCBI Taxonomy" id="2761393"/>
    <lineage>
        <taxon>Eukaryota</taxon>
        <taxon>Fungi</taxon>
        <taxon>Fungi incertae sedis</taxon>
        <taxon>Zoopagomycota</taxon>
        <taxon>Kickxellomycotina</taxon>
        <taxon>Dimargaritomycetes</taxon>
        <taxon>Dimargaritales</taxon>
        <taxon>Dimargaritaceae</taxon>
        <taxon>Dimargaris</taxon>
    </lineage>
</organism>
<keyword evidence="9" id="KW-1185">Reference proteome</keyword>
<dbReference type="PANTHER" id="PTHR22726">
    <property type="entry name" value="METALLOENDOPEPTIDASE OMA1"/>
    <property type="match status" value="1"/>
</dbReference>
<protein>
    <submittedName>
        <fullName evidence="8">Metalloendopeptidase</fullName>
    </submittedName>
</protein>
<evidence type="ECO:0000313" key="8">
    <source>
        <dbReference type="EMBL" id="KAJ1976501.1"/>
    </source>
</evidence>
<accession>A0A9W8B584</accession>
<dbReference type="GO" id="GO:0034982">
    <property type="term" value="P:mitochondrial protein processing"/>
    <property type="evidence" value="ECO:0007669"/>
    <property type="project" value="TreeGrafter"/>
</dbReference>
<keyword evidence="5 6" id="KW-0482">Metalloprotease</keyword>
<keyword evidence="4 6" id="KW-0862">Zinc</keyword>